<feature type="compositionally biased region" description="Low complexity" evidence="2">
    <location>
        <begin position="296"/>
        <end position="308"/>
    </location>
</feature>
<dbReference type="InterPro" id="IPR015510">
    <property type="entry name" value="PGRP"/>
</dbReference>
<feature type="domain" description="Peptidoglycan recognition protein family" evidence="3">
    <location>
        <begin position="307"/>
        <end position="455"/>
    </location>
</feature>
<feature type="region of interest" description="Disordered" evidence="2">
    <location>
        <begin position="103"/>
        <end position="143"/>
    </location>
</feature>
<accession>A0A4R4P7A4</accession>
<organism evidence="4 5">
    <name type="scientific">Actinomadura bangladeshensis</name>
    <dbReference type="NCBI Taxonomy" id="453573"/>
    <lineage>
        <taxon>Bacteria</taxon>
        <taxon>Bacillati</taxon>
        <taxon>Actinomycetota</taxon>
        <taxon>Actinomycetes</taxon>
        <taxon>Streptosporangiales</taxon>
        <taxon>Thermomonosporaceae</taxon>
        <taxon>Actinomadura</taxon>
    </lineage>
</organism>
<evidence type="ECO:0000313" key="4">
    <source>
        <dbReference type="EMBL" id="TDC18381.1"/>
    </source>
</evidence>
<dbReference type="Proteomes" id="UP000295431">
    <property type="component" value="Unassembled WGS sequence"/>
</dbReference>
<dbReference type="SUPFAM" id="SSF55846">
    <property type="entry name" value="N-acetylmuramoyl-L-alanine amidase-like"/>
    <property type="match status" value="1"/>
</dbReference>
<dbReference type="InterPro" id="IPR002502">
    <property type="entry name" value="Amidase_domain"/>
</dbReference>
<feature type="compositionally biased region" description="Low complexity" evidence="2">
    <location>
        <begin position="197"/>
        <end position="258"/>
    </location>
</feature>
<protein>
    <recommendedName>
        <fullName evidence="3">Peptidoglycan recognition protein family domain-containing protein</fullName>
    </recommendedName>
</protein>
<dbReference type="GO" id="GO:0008270">
    <property type="term" value="F:zinc ion binding"/>
    <property type="evidence" value="ECO:0007669"/>
    <property type="project" value="InterPro"/>
</dbReference>
<dbReference type="Gene3D" id="3.40.80.10">
    <property type="entry name" value="Peptidoglycan recognition protein-like"/>
    <property type="match status" value="1"/>
</dbReference>
<dbReference type="PANTHER" id="PTHR11022:SF41">
    <property type="entry name" value="PEPTIDOGLYCAN-RECOGNITION PROTEIN LC-RELATED"/>
    <property type="match status" value="1"/>
</dbReference>
<dbReference type="InterPro" id="IPR006619">
    <property type="entry name" value="PGRP_domain_met/bac"/>
</dbReference>
<dbReference type="Pfam" id="PF01510">
    <property type="entry name" value="Amidase_2"/>
    <property type="match status" value="1"/>
</dbReference>
<proteinExistence type="inferred from homology"/>
<feature type="compositionally biased region" description="Basic and acidic residues" evidence="2">
    <location>
        <begin position="164"/>
        <end position="176"/>
    </location>
</feature>
<comment type="similarity">
    <text evidence="1">Belongs to the N-acetylmuramoyl-L-alanine amidase 2 family.</text>
</comment>
<evidence type="ECO:0000256" key="1">
    <source>
        <dbReference type="ARBA" id="ARBA00007553"/>
    </source>
</evidence>
<dbReference type="SMART" id="SM00701">
    <property type="entry name" value="PGRP"/>
    <property type="match status" value="1"/>
</dbReference>
<evidence type="ECO:0000259" key="3">
    <source>
        <dbReference type="SMART" id="SM00701"/>
    </source>
</evidence>
<sequence>MFRSNRGRVAVVSAAGAVAVAGAVAYGVTRPAEKPVSSASDMRPVKSEVHTLALSGQEKAAWAKGRPAAGVPRTGTEPFSMLGVTWGTARDGLKGAVAVRTRSAATGAWSPWRKLEPGGDAPDSRSPERSGSRGGTAPLWVGPSDGVEVRVVGRARGGALPGKLRVDLVDPGDRGRGRPSHAGPKQVPTRNPHNPEESTTPSASPTTEPEGQQPTVSATPTPSASPTSSSSAPTAAPTPTASEPTVSATPTASASPSPSQTPTPTPTTAEPTGSAGPTASQSASASASPREPVTPSPTATAGPAPRPAIASRAQWGADESLVKAAPDYDQAVKAVFVHHTDTGNAYTCDQSPQVIRSIFTYHVTSLGWNDIGYNFLVDKCGTLFEGRGGGVGRPVHGAHTYGFNTDTTGVAVLGTHISVAPAQAVQDTIAKVAAWKLGLTGQDPAGKVTLTSLAPDGTGKYPYGTKVTFNAISGHRDGYATECPGDALYARLAAIRTAASEL</sequence>
<comment type="caution">
    <text evidence="4">The sequence shown here is derived from an EMBL/GenBank/DDBJ whole genome shotgun (WGS) entry which is preliminary data.</text>
</comment>
<evidence type="ECO:0000313" key="5">
    <source>
        <dbReference type="Proteomes" id="UP000295431"/>
    </source>
</evidence>
<evidence type="ECO:0000256" key="2">
    <source>
        <dbReference type="SAM" id="MobiDB-lite"/>
    </source>
</evidence>
<feature type="compositionally biased region" description="Low complexity" evidence="2">
    <location>
        <begin position="266"/>
        <end position="289"/>
    </location>
</feature>
<reference evidence="4 5" key="1">
    <citation type="submission" date="2019-03" db="EMBL/GenBank/DDBJ databases">
        <title>Draft genome sequences of novel Actinobacteria.</title>
        <authorList>
            <person name="Sahin N."/>
            <person name="Ay H."/>
            <person name="Saygin H."/>
        </authorList>
    </citation>
    <scope>NUCLEOTIDE SEQUENCE [LARGE SCALE GENOMIC DNA]</scope>
    <source>
        <strain evidence="4 5">DSM 45347</strain>
    </source>
</reference>
<dbReference type="CDD" id="cd06583">
    <property type="entry name" value="PGRP"/>
    <property type="match status" value="1"/>
</dbReference>
<dbReference type="AlphaFoldDB" id="A0A4R4P7A4"/>
<feature type="compositionally biased region" description="Basic and acidic residues" evidence="2">
    <location>
        <begin position="113"/>
        <end position="131"/>
    </location>
</feature>
<keyword evidence="5" id="KW-1185">Reference proteome</keyword>
<dbReference type="PANTHER" id="PTHR11022">
    <property type="entry name" value="PEPTIDOGLYCAN RECOGNITION PROTEIN"/>
    <property type="match status" value="1"/>
</dbReference>
<name>A0A4R4P7A4_9ACTN</name>
<dbReference type="GO" id="GO:0009253">
    <property type="term" value="P:peptidoglycan catabolic process"/>
    <property type="evidence" value="ECO:0007669"/>
    <property type="project" value="InterPro"/>
</dbReference>
<dbReference type="InterPro" id="IPR036505">
    <property type="entry name" value="Amidase/PGRP_sf"/>
</dbReference>
<dbReference type="OrthoDB" id="514320at2"/>
<gene>
    <name evidence="4" type="ORF">E1284_06565</name>
</gene>
<dbReference type="EMBL" id="SMJW01000020">
    <property type="protein sequence ID" value="TDC18381.1"/>
    <property type="molecule type" value="Genomic_DNA"/>
</dbReference>
<dbReference type="GO" id="GO:0008745">
    <property type="term" value="F:N-acetylmuramoyl-L-alanine amidase activity"/>
    <property type="evidence" value="ECO:0007669"/>
    <property type="project" value="InterPro"/>
</dbReference>
<feature type="region of interest" description="Disordered" evidence="2">
    <location>
        <begin position="162"/>
        <end position="308"/>
    </location>
</feature>